<dbReference type="Proteomes" id="UP000822688">
    <property type="component" value="Chromosome 6"/>
</dbReference>
<dbReference type="EMBL" id="CM026427">
    <property type="protein sequence ID" value="KAG0568261.1"/>
    <property type="molecule type" value="Genomic_DNA"/>
</dbReference>
<name>A0A8T0H8K4_CERPU</name>
<organism evidence="1 2">
    <name type="scientific">Ceratodon purpureus</name>
    <name type="common">Fire moss</name>
    <name type="synonym">Dicranum purpureum</name>
    <dbReference type="NCBI Taxonomy" id="3225"/>
    <lineage>
        <taxon>Eukaryota</taxon>
        <taxon>Viridiplantae</taxon>
        <taxon>Streptophyta</taxon>
        <taxon>Embryophyta</taxon>
        <taxon>Bryophyta</taxon>
        <taxon>Bryophytina</taxon>
        <taxon>Bryopsida</taxon>
        <taxon>Dicranidae</taxon>
        <taxon>Pseudoditrichales</taxon>
        <taxon>Ditrichaceae</taxon>
        <taxon>Ceratodon</taxon>
    </lineage>
</organism>
<protein>
    <submittedName>
        <fullName evidence="1">Uncharacterized protein</fullName>
    </submittedName>
</protein>
<gene>
    <name evidence="1" type="ORF">KC19_6G007100</name>
</gene>
<evidence type="ECO:0000313" key="1">
    <source>
        <dbReference type="EMBL" id="KAG0568261.1"/>
    </source>
</evidence>
<sequence>MISEMQLQKCELIDQSYAASSTASRCSTAPLPVLGLVMRVKLATAIDHTRTTRRSIHGVPSNILLTFNSKANSTQRGIKDAETTSSGAAWAPSIHLLTSLPAKSAIVEPLRASCEAKWDATINVTWQCRKASWIK</sequence>
<proteinExistence type="predicted"/>
<reference evidence="1 2" key="1">
    <citation type="submission" date="2020-06" db="EMBL/GenBank/DDBJ databases">
        <title>WGS assembly of Ceratodon purpureus strain R40.</title>
        <authorList>
            <person name="Carey S.B."/>
            <person name="Jenkins J."/>
            <person name="Shu S."/>
            <person name="Lovell J.T."/>
            <person name="Sreedasyam A."/>
            <person name="Maumus F."/>
            <person name="Tiley G.P."/>
            <person name="Fernandez-Pozo N."/>
            <person name="Barry K."/>
            <person name="Chen C."/>
            <person name="Wang M."/>
            <person name="Lipzen A."/>
            <person name="Daum C."/>
            <person name="Saski C.A."/>
            <person name="Payton A.C."/>
            <person name="Mcbreen J.C."/>
            <person name="Conrad R.E."/>
            <person name="Kollar L.M."/>
            <person name="Olsson S."/>
            <person name="Huttunen S."/>
            <person name="Landis J.B."/>
            <person name="Wickett N.J."/>
            <person name="Johnson M.G."/>
            <person name="Rensing S.A."/>
            <person name="Grimwood J."/>
            <person name="Schmutz J."/>
            <person name="Mcdaniel S.F."/>
        </authorList>
    </citation>
    <scope>NUCLEOTIDE SEQUENCE [LARGE SCALE GENOMIC DNA]</scope>
    <source>
        <strain evidence="1 2">R40</strain>
    </source>
</reference>
<dbReference type="AlphaFoldDB" id="A0A8T0H8K4"/>
<accession>A0A8T0H8K4</accession>
<evidence type="ECO:0000313" key="2">
    <source>
        <dbReference type="Proteomes" id="UP000822688"/>
    </source>
</evidence>
<comment type="caution">
    <text evidence="1">The sequence shown here is derived from an EMBL/GenBank/DDBJ whole genome shotgun (WGS) entry which is preliminary data.</text>
</comment>
<keyword evidence="2" id="KW-1185">Reference proteome</keyword>